<evidence type="ECO:0000313" key="6">
    <source>
        <dbReference type="EMBL" id="CAI5758096.1"/>
    </source>
</evidence>
<gene>
    <name evidence="6" type="ORF">CANVERA_P2609</name>
</gene>
<comment type="subcellular location">
    <subcellularLocation>
        <location evidence="1">Membrane</location>
        <topology evidence="1">Single-pass membrane protein</topology>
    </subcellularLocation>
</comment>
<dbReference type="OrthoDB" id="10039147at2759"/>
<evidence type="ECO:0000256" key="3">
    <source>
        <dbReference type="ARBA" id="ARBA00022989"/>
    </source>
</evidence>
<keyword evidence="3" id="KW-1133">Transmembrane helix</keyword>
<dbReference type="AlphaFoldDB" id="A0A9W4XGN7"/>
<feature type="compositionally biased region" description="Basic residues" evidence="5">
    <location>
        <begin position="354"/>
        <end position="366"/>
    </location>
</feature>
<protein>
    <recommendedName>
        <fullName evidence="8">DUF1682-domain-containing protein</fullName>
    </recommendedName>
</protein>
<keyword evidence="2" id="KW-0812">Transmembrane</keyword>
<evidence type="ECO:0000256" key="1">
    <source>
        <dbReference type="ARBA" id="ARBA00004167"/>
    </source>
</evidence>
<dbReference type="GO" id="GO:0016020">
    <property type="term" value="C:membrane"/>
    <property type="evidence" value="ECO:0007669"/>
    <property type="project" value="UniProtKB-SubCell"/>
</dbReference>
<evidence type="ECO:0000256" key="4">
    <source>
        <dbReference type="ARBA" id="ARBA00023136"/>
    </source>
</evidence>
<sequence length="366" mass="42729">MIFEALTKLFPIAVPETGSLTLEEVNNMTILQRLKLRDWRLEIFTLGFIILFSLFFKIGDIYNQSKVTSFLNGIKPSLSRQFFQYGVSKDKLYIKDSSENYSSYATGRLNIFNVNIKFQLAPRQNVFVWILETIFSFFTTSVLPPSDKVEIIIHPSGKYDNFISAIVSKIGMNDARKFNYFLSLCKTSDSKNLPNSFVYMSESNEIQEKLTTEELKRNLSVESANFIKYIAFTDQPIDHPESIREMKPIRKVIIQLELTTKKKDLETLNNVLDTIFSIIDKLSDGVINFKPETLKKIVKTRDLEVEKLQKIEQDLKNERLAEEQAKLKRQEREQLRNMSSEEQLKAEKKAAERRQKKMQKKQRIKM</sequence>
<accession>A0A9W4XGN7</accession>
<feature type="compositionally biased region" description="Basic and acidic residues" evidence="5">
    <location>
        <begin position="342"/>
        <end position="353"/>
    </location>
</feature>
<dbReference type="PANTHER" id="PTHR12883">
    <property type="entry name" value="ADIPOCYTE-SPECIFIC PROTEIN 4-RELATED"/>
    <property type="match status" value="1"/>
</dbReference>
<feature type="region of interest" description="Disordered" evidence="5">
    <location>
        <begin position="329"/>
        <end position="366"/>
    </location>
</feature>
<dbReference type="PANTHER" id="PTHR12883:SF0">
    <property type="entry name" value="PAT COMPLEX SUBUNIT CCDC47"/>
    <property type="match status" value="1"/>
</dbReference>
<dbReference type="EMBL" id="CANTUO010000002">
    <property type="protein sequence ID" value="CAI5758096.1"/>
    <property type="molecule type" value="Genomic_DNA"/>
</dbReference>
<evidence type="ECO:0000256" key="2">
    <source>
        <dbReference type="ARBA" id="ARBA00022692"/>
    </source>
</evidence>
<dbReference type="InterPro" id="IPR012879">
    <property type="entry name" value="CCDC47"/>
</dbReference>
<dbReference type="Proteomes" id="UP001152885">
    <property type="component" value="Unassembled WGS sequence"/>
</dbReference>
<reference evidence="6" key="1">
    <citation type="submission" date="2022-12" db="EMBL/GenBank/DDBJ databases">
        <authorList>
            <person name="Brejova B."/>
        </authorList>
    </citation>
    <scope>NUCLEOTIDE SEQUENCE</scope>
</reference>
<dbReference type="GO" id="GO:0032469">
    <property type="term" value="P:endoplasmic reticulum calcium ion homeostasis"/>
    <property type="evidence" value="ECO:0007669"/>
    <property type="project" value="InterPro"/>
</dbReference>
<name>A0A9W4XGN7_9ASCO</name>
<dbReference type="Pfam" id="PF07946">
    <property type="entry name" value="CCDC47"/>
    <property type="match status" value="1"/>
</dbReference>
<keyword evidence="4" id="KW-0472">Membrane</keyword>
<organism evidence="6 7">
    <name type="scientific">Candida verbasci</name>
    <dbReference type="NCBI Taxonomy" id="1227364"/>
    <lineage>
        <taxon>Eukaryota</taxon>
        <taxon>Fungi</taxon>
        <taxon>Dikarya</taxon>
        <taxon>Ascomycota</taxon>
        <taxon>Saccharomycotina</taxon>
        <taxon>Pichiomycetes</taxon>
        <taxon>Debaryomycetaceae</taxon>
        <taxon>Candida/Lodderomyces clade</taxon>
        <taxon>Candida</taxon>
    </lineage>
</organism>
<evidence type="ECO:0000313" key="7">
    <source>
        <dbReference type="Proteomes" id="UP001152885"/>
    </source>
</evidence>
<proteinExistence type="predicted"/>
<dbReference type="GO" id="GO:0005783">
    <property type="term" value="C:endoplasmic reticulum"/>
    <property type="evidence" value="ECO:0007669"/>
    <property type="project" value="InterPro"/>
</dbReference>
<evidence type="ECO:0008006" key="8">
    <source>
        <dbReference type="Google" id="ProtNLM"/>
    </source>
</evidence>
<keyword evidence="7" id="KW-1185">Reference proteome</keyword>
<comment type="caution">
    <text evidence="6">The sequence shown here is derived from an EMBL/GenBank/DDBJ whole genome shotgun (WGS) entry which is preliminary data.</text>
</comment>
<dbReference type="GO" id="GO:0005509">
    <property type="term" value="F:calcium ion binding"/>
    <property type="evidence" value="ECO:0007669"/>
    <property type="project" value="InterPro"/>
</dbReference>
<evidence type="ECO:0000256" key="5">
    <source>
        <dbReference type="SAM" id="MobiDB-lite"/>
    </source>
</evidence>